<evidence type="ECO:0000313" key="1">
    <source>
        <dbReference type="EMBL" id="BBO34583.1"/>
    </source>
</evidence>
<dbReference type="RefSeq" id="WP_152100131.1">
    <property type="nucleotide sequence ID" value="NZ_AP021861.1"/>
</dbReference>
<proteinExistence type="predicted"/>
<gene>
    <name evidence="1" type="ORF">PLANPX_4195</name>
</gene>
<dbReference type="Proteomes" id="UP000326837">
    <property type="component" value="Chromosome"/>
</dbReference>
<reference evidence="2" key="1">
    <citation type="submission" date="2019-10" db="EMBL/GenBank/DDBJ databases">
        <title>Lacipirellula parvula gen. nov., sp. nov., representing a lineage of planctomycetes widespread in freshwater anoxic habitats, and description of the family Lacipirellulaceae.</title>
        <authorList>
            <person name="Dedysh S.N."/>
            <person name="Kulichevskaya I.S."/>
            <person name="Beletsky A.V."/>
            <person name="Rakitin A.L."/>
            <person name="Mardanov A.V."/>
            <person name="Ivanova A.A."/>
            <person name="Saltykova V.X."/>
            <person name="Rijpstra W.I.C."/>
            <person name="Sinninghe Damste J.S."/>
            <person name="Ravin N.V."/>
        </authorList>
    </citation>
    <scope>NUCLEOTIDE SEQUENCE [LARGE SCALE GENOMIC DNA]</scope>
    <source>
        <strain evidence="2">PX69</strain>
    </source>
</reference>
<accession>A0A5K7XK03</accession>
<protein>
    <submittedName>
        <fullName evidence="1">Uncharacterized protein</fullName>
    </submittedName>
</protein>
<keyword evidence="2" id="KW-1185">Reference proteome</keyword>
<evidence type="ECO:0000313" key="2">
    <source>
        <dbReference type="Proteomes" id="UP000326837"/>
    </source>
</evidence>
<organism evidence="1 2">
    <name type="scientific">Lacipirellula parvula</name>
    <dbReference type="NCBI Taxonomy" id="2650471"/>
    <lineage>
        <taxon>Bacteria</taxon>
        <taxon>Pseudomonadati</taxon>
        <taxon>Planctomycetota</taxon>
        <taxon>Planctomycetia</taxon>
        <taxon>Pirellulales</taxon>
        <taxon>Lacipirellulaceae</taxon>
        <taxon>Lacipirellula</taxon>
    </lineage>
</organism>
<dbReference type="AlphaFoldDB" id="A0A5K7XK03"/>
<dbReference type="KEGG" id="lpav:PLANPX_4195"/>
<sequence>MNDLFARLDALSDNDVALVQGYARVKLCHQSGIRIARSSGQAAADFLIACDSLDRFSLVRIIGYTRHPIAA</sequence>
<dbReference type="EMBL" id="AP021861">
    <property type="protein sequence ID" value="BBO34583.1"/>
    <property type="molecule type" value="Genomic_DNA"/>
</dbReference>
<name>A0A5K7XK03_9BACT</name>